<dbReference type="EMBL" id="ANJA01002613">
    <property type="protein sequence ID" value="ETO68724.1"/>
    <property type="molecule type" value="Genomic_DNA"/>
</dbReference>
<dbReference type="Proteomes" id="UP000028582">
    <property type="component" value="Unassembled WGS sequence"/>
</dbReference>
<feature type="region of interest" description="Disordered" evidence="1">
    <location>
        <begin position="1"/>
        <end position="31"/>
    </location>
</feature>
<reference evidence="2 3" key="1">
    <citation type="submission" date="2013-11" db="EMBL/GenBank/DDBJ databases">
        <title>The Genome Sequence of Phytophthora parasitica P1976.</title>
        <authorList>
            <consortium name="The Broad Institute Genomics Platform"/>
            <person name="Russ C."/>
            <person name="Tyler B."/>
            <person name="Panabieres F."/>
            <person name="Shan W."/>
            <person name="Tripathy S."/>
            <person name="Grunwald N."/>
            <person name="Machado M."/>
            <person name="Johnson C.S."/>
            <person name="Walker B."/>
            <person name="Young S."/>
            <person name="Zeng Q."/>
            <person name="Gargeya S."/>
            <person name="Fitzgerald M."/>
            <person name="Haas B."/>
            <person name="Abouelleil A."/>
            <person name="Allen A.W."/>
            <person name="Alvarado L."/>
            <person name="Arachchi H.M."/>
            <person name="Berlin A.M."/>
            <person name="Chapman S.B."/>
            <person name="Gainer-Dewar J."/>
            <person name="Goldberg J."/>
            <person name="Griggs A."/>
            <person name="Gujja S."/>
            <person name="Hansen M."/>
            <person name="Howarth C."/>
            <person name="Imamovic A."/>
            <person name="Ireland A."/>
            <person name="Larimer J."/>
            <person name="McCowan C."/>
            <person name="Murphy C."/>
            <person name="Pearson M."/>
            <person name="Poon T.W."/>
            <person name="Priest M."/>
            <person name="Roberts A."/>
            <person name="Saif S."/>
            <person name="Shea T."/>
            <person name="Sisk P."/>
            <person name="Sykes S."/>
            <person name="Wortman J."/>
            <person name="Nusbaum C."/>
            <person name="Birren B."/>
        </authorList>
    </citation>
    <scope>NUCLEOTIDE SEQUENCE [LARGE SCALE GENOMIC DNA]</scope>
    <source>
        <strain evidence="2 3">P1976</strain>
    </source>
</reference>
<organism evidence="2 3">
    <name type="scientific">Phytophthora nicotianae P1976</name>
    <dbReference type="NCBI Taxonomy" id="1317066"/>
    <lineage>
        <taxon>Eukaryota</taxon>
        <taxon>Sar</taxon>
        <taxon>Stramenopiles</taxon>
        <taxon>Oomycota</taxon>
        <taxon>Peronosporomycetes</taxon>
        <taxon>Peronosporales</taxon>
        <taxon>Peronosporaceae</taxon>
        <taxon>Phytophthora</taxon>
    </lineage>
</organism>
<dbReference type="AlphaFoldDB" id="A0A080ZQ13"/>
<proteinExistence type="predicted"/>
<feature type="region of interest" description="Disordered" evidence="1">
    <location>
        <begin position="46"/>
        <end position="76"/>
    </location>
</feature>
<protein>
    <submittedName>
        <fullName evidence="2">Uncharacterized protein</fullName>
    </submittedName>
</protein>
<gene>
    <name evidence="2" type="ORF">F444_14459</name>
</gene>
<comment type="caution">
    <text evidence="2">The sequence shown here is derived from an EMBL/GenBank/DDBJ whole genome shotgun (WGS) entry which is preliminary data.</text>
</comment>
<name>A0A080ZQ13_PHYNI</name>
<evidence type="ECO:0000313" key="2">
    <source>
        <dbReference type="EMBL" id="ETO68724.1"/>
    </source>
</evidence>
<evidence type="ECO:0000313" key="3">
    <source>
        <dbReference type="Proteomes" id="UP000028582"/>
    </source>
</evidence>
<evidence type="ECO:0000256" key="1">
    <source>
        <dbReference type="SAM" id="MobiDB-lite"/>
    </source>
</evidence>
<sequence>MADEPVRRTPSWSHSGTRAPKRERPRNARPLSAQVLCLKRRCRAVSPNLGAPTPTASTAPQQRLGDGRVNFEGNLS</sequence>
<accession>A0A080ZQ13</accession>